<dbReference type="InterPro" id="IPR036388">
    <property type="entry name" value="WH-like_DNA-bd_sf"/>
</dbReference>
<dbReference type="InterPro" id="IPR016032">
    <property type="entry name" value="Sig_transdc_resp-reg_C-effctor"/>
</dbReference>
<dbReference type="PANTHER" id="PTHR45566">
    <property type="entry name" value="HTH-TYPE TRANSCRIPTIONAL REGULATOR YHJB-RELATED"/>
    <property type="match status" value="1"/>
</dbReference>
<dbReference type="SUPFAM" id="SSF46894">
    <property type="entry name" value="C-terminal effector domain of the bipartite response regulators"/>
    <property type="match status" value="1"/>
</dbReference>
<dbReference type="GO" id="GO:0003677">
    <property type="term" value="F:DNA binding"/>
    <property type="evidence" value="ECO:0007669"/>
    <property type="project" value="InterPro"/>
</dbReference>
<proteinExistence type="predicted"/>
<dbReference type="InterPro" id="IPR000792">
    <property type="entry name" value="Tscrpt_reg_LuxR_C"/>
</dbReference>
<sequence length="211" mass="23401">MSTSVHIICVDDHKIVASGCQAEFTRVGLPWIVSWYPRLADIVWPVSERVVALLDLRLADRTDPAKNIADLEGRGVPVVVYTSGEKRYLLRQAIEAGALAIVNKKEEISVLIEAVDSALEGRATGSFDWATALDEDEDFTKRLTVSKLEVLRLYAGGLSAKQVAHRLDLALNTVNKYVSEIKDEYRKVGRLSQGDRVTLFREAVHDGILPD</sequence>
<dbReference type="SMART" id="SM00421">
    <property type="entry name" value="HTH_LUXR"/>
    <property type="match status" value="1"/>
</dbReference>
<dbReference type="PANTHER" id="PTHR45566:SF1">
    <property type="entry name" value="HTH-TYPE TRANSCRIPTIONAL REGULATOR YHJB-RELATED"/>
    <property type="match status" value="1"/>
</dbReference>
<dbReference type="GO" id="GO:0006355">
    <property type="term" value="P:regulation of DNA-templated transcription"/>
    <property type="evidence" value="ECO:0007669"/>
    <property type="project" value="InterPro"/>
</dbReference>
<evidence type="ECO:0000259" key="1">
    <source>
        <dbReference type="SMART" id="SM00421"/>
    </source>
</evidence>
<dbReference type="Proteomes" id="UP000594637">
    <property type="component" value="Chromosome"/>
</dbReference>
<protein>
    <submittedName>
        <fullName evidence="2">Response regulator transcription factor</fullName>
    </submittedName>
</protein>
<dbReference type="EMBL" id="CP063989">
    <property type="protein sequence ID" value="QPL04564.1"/>
    <property type="molecule type" value="Genomic_DNA"/>
</dbReference>
<reference evidence="2 3" key="1">
    <citation type="submission" date="2020-11" db="EMBL/GenBank/DDBJ databases">
        <title>Actinomyces sp. ZJ750.</title>
        <authorList>
            <person name="Zhou J."/>
        </authorList>
    </citation>
    <scope>NUCLEOTIDE SEQUENCE [LARGE SCALE GENOMIC DNA]</scope>
    <source>
        <strain evidence="2 3">ZJ750</strain>
    </source>
</reference>
<organism evidence="2 3">
    <name type="scientific">Actinomyces respiraculi</name>
    <dbReference type="NCBI Taxonomy" id="2744574"/>
    <lineage>
        <taxon>Bacteria</taxon>
        <taxon>Bacillati</taxon>
        <taxon>Actinomycetota</taxon>
        <taxon>Actinomycetes</taxon>
        <taxon>Actinomycetales</taxon>
        <taxon>Actinomycetaceae</taxon>
        <taxon>Actinomyces</taxon>
    </lineage>
</organism>
<dbReference type="SUPFAM" id="SSF52172">
    <property type="entry name" value="CheY-like"/>
    <property type="match status" value="1"/>
</dbReference>
<dbReference type="InterPro" id="IPR051015">
    <property type="entry name" value="EvgA-like"/>
</dbReference>
<dbReference type="InterPro" id="IPR011006">
    <property type="entry name" value="CheY-like_superfamily"/>
</dbReference>
<feature type="domain" description="HTH luxR-type" evidence="1">
    <location>
        <begin position="140"/>
        <end position="203"/>
    </location>
</feature>
<gene>
    <name evidence="2" type="ORF">ID810_07070</name>
</gene>
<dbReference type="Gene3D" id="3.40.50.2300">
    <property type="match status" value="1"/>
</dbReference>
<dbReference type="PRINTS" id="PR00038">
    <property type="entry name" value="HTHLUXR"/>
</dbReference>
<evidence type="ECO:0000313" key="3">
    <source>
        <dbReference type="Proteomes" id="UP000594637"/>
    </source>
</evidence>
<dbReference type="RefSeq" id="WP_166854844.1">
    <property type="nucleotide sequence ID" value="NZ_CP063989.1"/>
</dbReference>
<name>A0A7T0LIV4_9ACTO</name>
<dbReference type="Pfam" id="PF00196">
    <property type="entry name" value="GerE"/>
    <property type="match status" value="1"/>
</dbReference>
<keyword evidence="3" id="KW-1185">Reference proteome</keyword>
<evidence type="ECO:0000313" key="2">
    <source>
        <dbReference type="EMBL" id="QPL04564.1"/>
    </source>
</evidence>
<dbReference type="AlphaFoldDB" id="A0A7T0LIV4"/>
<accession>A0A7T0LIV4</accession>
<dbReference type="KEGG" id="arep:ID810_07070"/>
<dbReference type="Gene3D" id="1.10.10.10">
    <property type="entry name" value="Winged helix-like DNA-binding domain superfamily/Winged helix DNA-binding domain"/>
    <property type="match status" value="1"/>
</dbReference>